<proteinExistence type="predicted"/>
<keyword evidence="1" id="KW-1133">Transmembrane helix</keyword>
<gene>
    <name evidence="2" type="ORF">HIV01_006995</name>
</gene>
<evidence type="ECO:0008006" key="4">
    <source>
        <dbReference type="Google" id="ProtNLM"/>
    </source>
</evidence>
<reference evidence="2 3" key="1">
    <citation type="submission" date="2021-02" db="EMBL/GenBank/DDBJ databases">
        <title>Lysobacter arenosi sp. nov., isolated from soil of gangwondo yeongwol, south Korea.</title>
        <authorList>
            <person name="Kim K.R."/>
            <person name="Kim K.H."/>
            <person name="Jeon C.O."/>
        </authorList>
    </citation>
    <scope>NUCLEOTIDE SEQUENCE [LARGE SCALE GENOMIC DNA]</scope>
    <source>
        <strain evidence="2 3">R7</strain>
    </source>
</reference>
<organism evidence="2 3">
    <name type="scientific">Lysobacter arenosi</name>
    <dbReference type="NCBI Taxonomy" id="2795387"/>
    <lineage>
        <taxon>Bacteria</taxon>
        <taxon>Pseudomonadati</taxon>
        <taxon>Pseudomonadota</taxon>
        <taxon>Gammaproteobacteria</taxon>
        <taxon>Lysobacterales</taxon>
        <taxon>Lysobacteraceae</taxon>
        <taxon>Lysobacter</taxon>
    </lineage>
</organism>
<keyword evidence="3" id="KW-1185">Reference proteome</keyword>
<feature type="transmembrane region" description="Helical" evidence="1">
    <location>
        <begin position="28"/>
        <end position="48"/>
    </location>
</feature>
<evidence type="ECO:0000256" key="1">
    <source>
        <dbReference type="SAM" id="Phobius"/>
    </source>
</evidence>
<dbReference type="EMBL" id="CP071517">
    <property type="protein sequence ID" value="QSX76231.1"/>
    <property type="molecule type" value="Genomic_DNA"/>
</dbReference>
<name>A0ABX7RFM5_9GAMM</name>
<dbReference type="InterPro" id="IPR036938">
    <property type="entry name" value="PAP2/HPO_sf"/>
</dbReference>
<feature type="transmembrane region" description="Helical" evidence="1">
    <location>
        <begin position="54"/>
        <end position="75"/>
    </location>
</feature>
<evidence type="ECO:0000313" key="2">
    <source>
        <dbReference type="EMBL" id="QSX76231.1"/>
    </source>
</evidence>
<sequence>MNPGGPPGENATAVTQPLPTRAASLARWLSILLHPFVVLTALALLAAWRLDPGGLLRTATVVAAMVAVTWAFVLWRKRSGRWSTVDASRRQERPVLYALLLVLVAACWWWMGGTASPMARGIAIIGAMLATAAVLNRWIKLSLHMASLAFAGVALTALMPVAGVVALCLLPLLAWSRLRMARHTWQEVVAGALLGVAFGVLTRWP</sequence>
<dbReference type="RefSeq" id="WP_200605740.1">
    <property type="nucleotide sequence ID" value="NZ_CP071517.1"/>
</dbReference>
<dbReference type="SUPFAM" id="SSF48317">
    <property type="entry name" value="Acid phosphatase/Vanadium-dependent haloperoxidase"/>
    <property type="match status" value="1"/>
</dbReference>
<accession>A0ABX7RFM5</accession>
<protein>
    <recommendedName>
        <fullName evidence="4">Phosphatase PAP2 family protein</fullName>
    </recommendedName>
</protein>
<feature type="transmembrane region" description="Helical" evidence="1">
    <location>
        <begin position="95"/>
        <end position="111"/>
    </location>
</feature>
<keyword evidence="1" id="KW-0812">Transmembrane</keyword>
<feature type="transmembrane region" description="Helical" evidence="1">
    <location>
        <begin position="117"/>
        <end position="136"/>
    </location>
</feature>
<keyword evidence="1" id="KW-0472">Membrane</keyword>
<feature type="transmembrane region" description="Helical" evidence="1">
    <location>
        <begin position="185"/>
        <end position="204"/>
    </location>
</feature>
<dbReference type="Proteomes" id="UP000663400">
    <property type="component" value="Chromosome"/>
</dbReference>
<feature type="transmembrane region" description="Helical" evidence="1">
    <location>
        <begin position="148"/>
        <end position="173"/>
    </location>
</feature>
<evidence type="ECO:0000313" key="3">
    <source>
        <dbReference type="Proteomes" id="UP000663400"/>
    </source>
</evidence>